<dbReference type="Gene3D" id="6.10.140.1960">
    <property type="match status" value="1"/>
</dbReference>
<dbReference type="GO" id="GO:0006879">
    <property type="term" value="P:intracellular iron ion homeostasis"/>
    <property type="evidence" value="ECO:0007669"/>
    <property type="project" value="UniProtKB-KW"/>
</dbReference>
<evidence type="ECO:0000313" key="7">
    <source>
        <dbReference type="Proteomes" id="UP000027604"/>
    </source>
</evidence>
<evidence type="ECO:0000256" key="5">
    <source>
        <dbReference type="ARBA" id="ARBA00033787"/>
    </source>
</evidence>
<name>W0V7Q6_9BURK</name>
<dbReference type="SUPFAM" id="SSF47240">
    <property type="entry name" value="Ferritin-like"/>
    <property type="match status" value="1"/>
</dbReference>
<dbReference type="HOGENOM" id="CLU_161402_1_0_4"/>
<keyword evidence="5" id="KW-1284">Encapsulin nanocompartment</keyword>
<dbReference type="EMBL" id="HG322949">
    <property type="protein sequence ID" value="CDG83906.1"/>
    <property type="molecule type" value="Genomic_DNA"/>
</dbReference>
<keyword evidence="2" id="KW-0479">Metal-binding</keyword>
<accession>W0V7Q6</accession>
<dbReference type="InterPro" id="IPR054581">
    <property type="entry name" value="EncFtn-like"/>
</dbReference>
<evidence type="ECO:0000313" key="6">
    <source>
        <dbReference type="EMBL" id="CDG83906.1"/>
    </source>
</evidence>
<dbReference type="PATRIC" id="fig|1349767.4.peg.5075"/>
<dbReference type="Proteomes" id="UP000027604">
    <property type="component" value="Chromosome I"/>
</dbReference>
<comment type="subcellular location">
    <subcellularLocation>
        <location evidence="4">Encapsulin nanocompartment</location>
    </subcellularLocation>
</comment>
<evidence type="ECO:0000256" key="4">
    <source>
        <dbReference type="ARBA" id="ARBA00033738"/>
    </source>
</evidence>
<dbReference type="OrthoDB" id="9796238at2"/>
<evidence type="ECO:0000256" key="2">
    <source>
        <dbReference type="ARBA" id="ARBA00022723"/>
    </source>
</evidence>
<keyword evidence="1" id="KW-0409">Iron storage</keyword>
<evidence type="ECO:0000256" key="1">
    <source>
        <dbReference type="ARBA" id="ARBA00022434"/>
    </source>
</evidence>
<dbReference type="KEGG" id="jag:GJA_3286"/>
<dbReference type="GO" id="GO:0046872">
    <property type="term" value="F:metal ion binding"/>
    <property type="evidence" value="ECO:0007669"/>
    <property type="project" value="UniProtKB-KW"/>
</dbReference>
<gene>
    <name evidence="6" type="ORF">GJA_3286</name>
</gene>
<dbReference type="InterPro" id="IPR009078">
    <property type="entry name" value="Ferritin-like_SF"/>
</dbReference>
<dbReference type="Pfam" id="PF22277">
    <property type="entry name" value="EncFtn-like"/>
    <property type="match status" value="1"/>
</dbReference>
<organism evidence="6 7">
    <name type="scientific">Janthinobacterium agaricidamnosum NBRC 102515 = DSM 9628</name>
    <dbReference type="NCBI Taxonomy" id="1349767"/>
    <lineage>
        <taxon>Bacteria</taxon>
        <taxon>Pseudomonadati</taxon>
        <taxon>Pseudomonadota</taxon>
        <taxon>Betaproteobacteria</taxon>
        <taxon>Burkholderiales</taxon>
        <taxon>Oxalobacteraceae</taxon>
        <taxon>Janthinobacterium</taxon>
    </lineage>
</organism>
<dbReference type="STRING" id="1349767.GJA_3286"/>
<protein>
    <submittedName>
        <fullName evidence="6">Uncharacterized domain protein</fullName>
    </submittedName>
</protein>
<keyword evidence="3" id="KW-0408">Iron</keyword>
<proteinExistence type="predicted"/>
<dbReference type="AlphaFoldDB" id="W0V7Q6"/>
<dbReference type="GO" id="GO:0140737">
    <property type="term" value="C:encapsulin nanocompartment"/>
    <property type="evidence" value="ECO:0007669"/>
    <property type="project" value="UniProtKB-SubCell"/>
</dbReference>
<sequence>MPPDELQENAAGLPAPAIDMHRAINALVEALRALDANSQRFEACTDPELKRLLAHRADTGRKDIAMLLEWMRRRDSRMDKEMKEALFKAGPIVAQFHYE</sequence>
<evidence type="ECO:0000256" key="3">
    <source>
        <dbReference type="ARBA" id="ARBA00023004"/>
    </source>
</evidence>
<reference evidence="6 7" key="1">
    <citation type="journal article" date="2015" name="Genome Announc.">
        <title>Genome Sequence of Mushroom Soft-Rot Pathogen Janthinobacterium agaricidamnosum.</title>
        <authorList>
            <person name="Graupner K."/>
            <person name="Lackner G."/>
            <person name="Hertweck C."/>
        </authorList>
    </citation>
    <scope>NUCLEOTIDE SEQUENCE [LARGE SCALE GENOMIC DNA]</scope>
    <source>
        <strain evidence="7">NBRC 102515 / DSM 9628</strain>
    </source>
</reference>
<dbReference type="eggNOG" id="COG3461">
    <property type="taxonomic scope" value="Bacteria"/>
</dbReference>
<keyword evidence="7" id="KW-1185">Reference proteome</keyword>